<gene>
    <name evidence="3" type="ORF">GCM10007859_07910</name>
</gene>
<proteinExistence type="predicted"/>
<accession>A0ABQ6BLP9</accession>
<feature type="chain" id="PRO_5046299546" evidence="1">
    <location>
        <begin position="28"/>
        <end position="428"/>
    </location>
</feature>
<keyword evidence="4" id="KW-1185">Reference proteome</keyword>
<comment type="caution">
    <text evidence="3">The sequence shown here is derived from an EMBL/GenBank/DDBJ whole genome shotgun (WGS) entry which is preliminary data.</text>
</comment>
<protein>
    <submittedName>
        <fullName evidence="3">Peptidase S41</fullName>
    </submittedName>
</protein>
<evidence type="ECO:0000256" key="1">
    <source>
        <dbReference type="SAM" id="SignalP"/>
    </source>
</evidence>
<dbReference type="SUPFAM" id="SSF52096">
    <property type="entry name" value="ClpP/crotonase"/>
    <property type="match status" value="1"/>
</dbReference>
<feature type="signal peptide" evidence="1">
    <location>
        <begin position="1"/>
        <end position="27"/>
    </location>
</feature>
<evidence type="ECO:0000313" key="4">
    <source>
        <dbReference type="Proteomes" id="UP001156921"/>
    </source>
</evidence>
<name>A0ABQ6BLP9_9CAUL</name>
<evidence type="ECO:0000259" key="2">
    <source>
        <dbReference type="SMART" id="SM00245"/>
    </source>
</evidence>
<dbReference type="Gene3D" id="2.30.42.10">
    <property type="match status" value="1"/>
</dbReference>
<dbReference type="Gene3D" id="3.90.226.10">
    <property type="entry name" value="2-enoyl-CoA Hydratase, Chain A, domain 1"/>
    <property type="match status" value="1"/>
</dbReference>
<dbReference type="InterPro" id="IPR036034">
    <property type="entry name" value="PDZ_sf"/>
</dbReference>
<dbReference type="InterPro" id="IPR029045">
    <property type="entry name" value="ClpP/crotonase-like_dom_sf"/>
</dbReference>
<reference evidence="4" key="1">
    <citation type="journal article" date="2019" name="Int. J. Syst. Evol. Microbiol.">
        <title>The Global Catalogue of Microorganisms (GCM) 10K type strain sequencing project: providing services to taxonomists for standard genome sequencing and annotation.</title>
        <authorList>
            <consortium name="The Broad Institute Genomics Platform"/>
            <consortium name="The Broad Institute Genome Sequencing Center for Infectious Disease"/>
            <person name="Wu L."/>
            <person name="Ma J."/>
        </authorList>
    </citation>
    <scope>NUCLEOTIDE SEQUENCE [LARGE SCALE GENOMIC DNA]</scope>
    <source>
        <strain evidence="4">NBRC 110107</strain>
    </source>
</reference>
<evidence type="ECO:0000313" key="3">
    <source>
        <dbReference type="EMBL" id="GLS00783.1"/>
    </source>
</evidence>
<dbReference type="InterPro" id="IPR028204">
    <property type="entry name" value="Tricorn_C1"/>
</dbReference>
<dbReference type="CDD" id="cd07562">
    <property type="entry name" value="Peptidase_S41_TRI"/>
    <property type="match status" value="1"/>
</dbReference>
<dbReference type="InterPro" id="IPR005151">
    <property type="entry name" value="Tail-specific_protease"/>
</dbReference>
<dbReference type="Pfam" id="PF14684">
    <property type="entry name" value="Tricorn_C1"/>
    <property type="match status" value="1"/>
</dbReference>
<keyword evidence="1" id="KW-0732">Signal</keyword>
<dbReference type="PANTHER" id="PTHR32060">
    <property type="entry name" value="TAIL-SPECIFIC PROTEASE"/>
    <property type="match status" value="1"/>
</dbReference>
<dbReference type="Proteomes" id="UP001156921">
    <property type="component" value="Unassembled WGS sequence"/>
</dbReference>
<dbReference type="SUPFAM" id="SSF50156">
    <property type="entry name" value="PDZ domain-like"/>
    <property type="match status" value="1"/>
</dbReference>
<organism evidence="3 4">
    <name type="scientific">Brevundimonas denitrificans</name>
    <dbReference type="NCBI Taxonomy" id="1443434"/>
    <lineage>
        <taxon>Bacteria</taxon>
        <taxon>Pseudomonadati</taxon>
        <taxon>Pseudomonadota</taxon>
        <taxon>Alphaproteobacteria</taxon>
        <taxon>Caulobacterales</taxon>
        <taxon>Caulobacteraceae</taxon>
        <taxon>Brevundimonas</taxon>
    </lineage>
</organism>
<feature type="domain" description="Tail specific protease" evidence="2">
    <location>
        <begin position="186"/>
        <end position="390"/>
    </location>
</feature>
<sequence>MILRRLHHLLSASAAMSLALIAAPAFAADPGSAAAAPPAASASLDPERARMNQRVFDRVWNEVRSQYYDPDLHGVDWNAARRTWRPVALTAPDDRTLYRALGDMLDLLDDDHAGAAPPAVARRQDTLRQRRPAIGVSLRPEPSGDAWLIEHVRPGSPAAEAGVAVGWRLVPGEGSLWTPEQDIAEGRSVTLSLIDGDGAARPLTLTPRMMEPTPAFVADRSRPGVLVLTVDGFELGLGRWMGDQLEGLPPETDVVIDLRGNPGGRLVEADAVLSCFLPRDRLWAARTGRSGRRVELRTAGGCGDLDAPVGNDVAVLVDANSRSAAELTPAALQEARRAVVIGAPTAGAVLISQETRLPDGGRLSLSRADFVTSGGVRLEKRGVTPDVAAPLTLEDRRAGRDPGLEAALAALAGPRLEPAMALQAAPSL</sequence>
<dbReference type="SMART" id="SM00245">
    <property type="entry name" value="TSPc"/>
    <property type="match status" value="1"/>
</dbReference>
<dbReference type="EMBL" id="BSOY01000010">
    <property type="protein sequence ID" value="GLS00783.1"/>
    <property type="molecule type" value="Genomic_DNA"/>
</dbReference>
<dbReference type="Pfam" id="PF03572">
    <property type="entry name" value="Peptidase_S41"/>
    <property type="match status" value="1"/>
</dbReference>
<dbReference type="PANTHER" id="PTHR32060:SF30">
    <property type="entry name" value="CARBOXY-TERMINAL PROCESSING PROTEASE CTPA"/>
    <property type="match status" value="1"/>
</dbReference>
<dbReference type="Gene3D" id="3.30.750.44">
    <property type="match status" value="1"/>
</dbReference>